<dbReference type="InterPro" id="IPR003784">
    <property type="entry name" value="BioY"/>
</dbReference>
<dbReference type="RefSeq" id="WP_116270213.1">
    <property type="nucleotide sequence ID" value="NZ_BGZJ01000001.1"/>
</dbReference>
<comment type="similarity">
    <text evidence="1 2">Belongs to the BioY family.</text>
</comment>
<evidence type="ECO:0000256" key="3">
    <source>
        <dbReference type="SAM" id="Phobius"/>
    </source>
</evidence>
<dbReference type="Pfam" id="PF02632">
    <property type="entry name" value="BioY"/>
    <property type="match status" value="1"/>
</dbReference>
<dbReference type="PANTHER" id="PTHR34295">
    <property type="entry name" value="BIOTIN TRANSPORTER BIOY"/>
    <property type="match status" value="1"/>
</dbReference>
<dbReference type="PANTHER" id="PTHR34295:SF1">
    <property type="entry name" value="BIOTIN TRANSPORTER BIOY"/>
    <property type="match status" value="1"/>
</dbReference>
<dbReference type="PIRSF" id="PIRSF016661">
    <property type="entry name" value="BioY"/>
    <property type="match status" value="1"/>
</dbReference>
<feature type="transmembrane region" description="Helical" evidence="3">
    <location>
        <begin position="20"/>
        <end position="41"/>
    </location>
</feature>
<keyword evidence="5" id="KW-1185">Reference proteome</keyword>
<gene>
    <name evidence="4" type="ORF">MESMUL_12850</name>
</gene>
<dbReference type="OrthoDB" id="9803495at2"/>
<comment type="subcellular location">
    <subcellularLocation>
        <location evidence="2">Cell membrane</location>
        <topology evidence="2">Multi-pass membrane protein</topology>
    </subcellularLocation>
</comment>
<dbReference type="GO" id="GO:0015225">
    <property type="term" value="F:biotin transmembrane transporter activity"/>
    <property type="evidence" value="ECO:0007669"/>
    <property type="project" value="UniProtKB-UniRule"/>
</dbReference>
<sequence>MVSSASVFSTAKWLEAQSLLFKAVAVLFGSLILTAGSYITVPMVPVPITMQTFAITVVGAVYGWRLGGLTVLFWLMQGALGLPVFAPGAVGGIARFFGPTGGYLFSFPICAMLTGWMVEHGFSGRSFVKGFIAMLAGNILCLIIGGAWLAVMMGFAKGMALGVTPFIAGAFTKSVLGAAVLLGISAGTSRKHN</sequence>
<dbReference type="Proteomes" id="UP000266091">
    <property type="component" value="Unassembled WGS sequence"/>
</dbReference>
<accession>A0A388SES4</accession>
<name>A0A388SES4_9BURK</name>
<keyword evidence="2 3" id="KW-0472">Membrane</keyword>
<evidence type="ECO:0000256" key="2">
    <source>
        <dbReference type="PIRNR" id="PIRNR016661"/>
    </source>
</evidence>
<dbReference type="EMBL" id="BGZJ01000001">
    <property type="protein sequence ID" value="GBO93931.1"/>
    <property type="molecule type" value="Genomic_DNA"/>
</dbReference>
<keyword evidence="3" id="KW-1133">Transmembrane helix</keyword>
<feature type="transmembrane region" description="Helical" evidence="3">
    <location>
        <begin position="163"/>
        <end position="184"/>
    </location>
</feature>
<accession>A0A401LN92</accession>
<dbReference type="AlphaFoldDB" id="A0A388SES4"/>
<evidence type="ECO:0000313" key="5">
    <source>
        <dbReference type="Proteomes" id="UP000266091"/>
    </source>
</evidence>
<keyword evidence="3" id="KW-0812">Transmembrane</keyword>
<protein>
    <recommendedName>
        <fullName evidence="2">Biotin transporter</fullName>
    </recommendedName>
</protein>
<evidence type="ECO:0000313" key="4">
    <source>
        <dbReference type="EMBL" id="GBO93931.1"/>
    </source>
</evidence>
<feature type="transmembrane region" description="Helical" evidence="3">
    <location>
        <begin position="96"/>
        <end position="118"/>
    </location>
</feature>
<dbReference type="GO" id="GO:0005886">
    <property type="term" value="C:plasma membrane"/>
    <property type="evidence" value="ECO:0007669"/>
    <property type="project" value="UniProtKB-SubCell"/>
</dbReference>
<comment type="caution">
    <text evidence="4">The sequence shown here is derived from an EMBL/GenBank/DDBJ whole genome shotgun (WGS) entry which is preliminary data.</text>
</comment>
<feature type="transmembrane region" description="Helical" evidence="3">
    <location>
        <begin position="53"/>
        <end position="76"/>
    </location>
</feature>
<keyword evidence="2" id="KW-0813">Transport</keyword>
<dbReference type="Gene3D" id="1.10.1760.20">
    <property type="match status" value="1"/>
</dbReference>
<keyword evidence="2" id="KW-1003">Cell membrane</keyword>
<organism evidence="4 5">
    <name type="scientific">Mesosutterella multiformis</name>
    <dbReference type="NCBI Taxonomy" id="2259133"/>
    <lineage>
        <taxon>Bacteria</taxon>
        <taxon>Pseudomonadati</taxon>
        <taxon>Pseudomonadota</taxon>
        <taxon>Betaproteobacteria</taxon>
        <taxon>Burkholderiales</taxon>
        <taxon>Sutterellaceae</taxon>
        <taxon>Mesosutterella</taxon>
    </lineage>
</organism>
<proteinExistence type="inferred from homology"/>
<feature type="transmembrane region" description="Helical" evidence="3">
    <location>
        <begin position="130"/>
        <end position="151"/>
    </location>
</feature>
<evidence type="ECO:0000256" key="1">
    <source>
        <dbReference type="ARBA" id="ARBA00010692"/>
    </source>
</evidence>
<reference evidence="4 5" key="1">
    <citation type="journal article" date="2018" name="Int. J. Syst. Evol. Microbiol.">
        <title>Mesosutterella multiformis gen. nov., sp. nov., a member of the family Sutterellaceae and Sutterella megalosphaeroides sp. nov., isolated from human faeces.</title>
        <authorList>
            <person name="Sakamoto M."/>
            <person name="Ikeyama N."/>
            <person name="Kunihiro T."/>
            <person name="Iino T."/>
            <person name="Yuki M."/>
            <person name="Ohkuma M."/>
        </authorList>
    </citation>
    <scope>NUCLEOTIDE SEQUENCE [LARGE SCALE GENOMIC DNA]</scope>
    <source>
        <strain evidence="4 5">4NBBH2</strain>
    </source>
</reference>